<comment type="caution">
    <text evidence="1">The sequence shown here is derived from an EMBL/GenBank/DDBJ whole genome shotgun (WGS) entry which is preliminary data.</text>
</comment>
<evidence type="ECO:0000313" key="1">
    <source>
        <dbReference type="EMBL" id="RQT20778.1"/>
    </source>
</evidence>
<dbReference type="AlphaFoldDB" id="A0A3N8QAE6"/>
<evidence type="ECO:0000313" key="2">
    <source>
        <dbReference type="Proteomes" id="UP000277921"/>
    </source>
</evidence>
<protein>
    <submittedName>
        <fullName evidence="1">Uncharacterized protein</fullName>
    </submittedName>
</protein>
<sequence>MIVSLETNLLTRLVHFRIFARVETADRSAHPTKRYFLSILDSDFIFCVNGRADTARRRGSYP</sequence>
<gene>
    <name evidence="1" type="ORF">DF051_04525</name>
</gene>
<dbReference type="Proteomes" id="UP000277921">
    <property type="component" value="Unassembled WGS sequence"/>
</dbReference>
<proteinExistence type="predicted"/>
<organism evidence="1 2">
    <name type="scientific">Burkholderia contaminans</name>
    <dbReference type="NCBI Taxonomy" id="488447"/>
    <lineage>
        <taxon>Bacteria</taxon>
        <taxon>Pseudomonadati</taxon>
        <taxon>Pseudomonadota</taxon>
        <taxon>Betaproteobacteria</taxon>
        <taxon>Burkholderiales</taxon>
        <taxon>Burkholderiaceae</taxon>
        <taxon>Burkholderia</taxon>
        <taxon>Burkholderia cepacia complex</taxon>
    </lineage>
</organism>
<name>A0A3N8QAE6_9BURK</name>
<dbReference type="EMBL" id="QTQV01000002">
    <property type="protein sequence ID" value="RQT20778.1"/>
    <property type="molecule type" value="Genomic_DNA"/>
</dbReference>
<accession>A0A3N8QAE6</accession>
<reference evidence="1 2" key="1">
    <citation type="submission" date="2018-08" db="EMBL/GenBank/DDBJ databases">
        <title>Comparative analysis of Burkholderia isolates from Puerto Rico.</title>
        <authorList>
            <person name="Hall C."/>
            <person name="Sahl J."/>
            <person name="Wagner D."/>
        </authorList>
    </citation>
    <scope>NUCLEOTIDE SEQUENCE [LARGE SCALE GENOMIC DNA]</scope>
    <source>
        <strain evidence="1 2">Bp9025</strain>
    </source>
</reference>